<dbReference type="PANTHER" id="PTHR27002:SF1055">
    <property type="entry name" value="RECEPTOR-LIKE SERINE_THREONINE-PROTEIN KINASE"/>
    <property type="match status" value="1"/>
</dbReference>
<dbReference type="PIRSF" id="PIRSF000641">
    <property type="entry name" value="SRK"/>
    <property type="match status" value="1"/>
</dbReference>
<evidence type="ECO:0000259" key="23">
    <source>
        <dbReference type="PROSITE" id="PS50011"/>
    </source>
</evidence>
<gene>
    <name evidence="26" type="ORF">D8674_014997</name>
</gene>
<dbReference type="SMART" id="SM00108">
    <property type="entry name" value="B_lectin"/>
    <property type="match status" value="1"/>
</dbReference>
<comment type="subcellular location">
    <subcellularLocation>
        <location evidence="1">Cell membrane</location>
        <topology evidence="1">Single-pass type I membrane protein</topology>
    </subcellularLocation>
</comment>
<dbReference type="FunFam" id="2.90.10.10:FF:000009">
    <property type="entry name" value="Receptor-like serine/threonine-protein kinase SD1-8"/>
    <property type="match status" value="1"/>
</dbReference>
<evidence type="ECO:0000256" key="7">
    <source>
        <dbReference type="ARBA" id="ARBA00022729"/>
    </source>
</evidence>
<dbReference type="PROSITE" id="PS50948">
    <property type="entry name" value="PAN"/>
    <property type="match status" value="1"/>
</dbReference>
<dbReference type="InterPro" id="IPR003609">
    <property type="entry name" value="Pan_app"/>
</dbReference>
<evidence type="ECO:0000256" key="6">
    <source>
        <dbReference type="ARBA" id="ARBA00022692"/>
    </source>
</evidence>
<dbReference type="Gene3D" id="2.90.10.10">
    <property type="entry name" value="Bulb-type lectin domain"/>
    <property type="match status" value="1"/>
</dbReference>
<keyword evidence="2" id="KW-1003">Cell membrane</keyword>
<dbReference type="InterPro" id="IPR011009">
    <property type="entry name" value="Kinase-like_dom_sf"/>
</dbReference>
<evidence type="ECO:0000313" key="27">
    <source>
        <dbReference type="Proteomes" id="UP000327157"/>
    </source>
</evidence>
<evidence type="ECO:0000256" key="8">
    <source>
        <dbReference type="ARBA" id="ARBA00022734"/>
    </source>
</evidence>
<dbReference type="InterPro" id="IPR036426">
    <property type="entry name" value="Bulb-type_lectin_dom_sf"/>
</dbReference>
<evidence type="ECO:0000256" key="3">
    <source>
        <dbReference type="ARBA" id="ARBA00022527"/>
    </source>
</evidence>
<dbReference type="PANTHER" id="PTHR27002">
    <property type="entry name" value="RECEPTOR-LIKE SERINE/THREONINE-PROTEIN KINASE SD1-8"/>
    <property type="match status" value="1"/>
</dbReference>
<dbReference type="GO" id="GO:0030246">
    <property type="term" value="F:carbohydrate binding"/>
    <property type="evidence" value="ECO:0007669"/>
    <property type="project" value="UniProtKB-KW"/>
</dbReference>
<evidence type="ECO:0000256" key="17">
    <source>
        <dbReference type="ARBA" id="ARBA00047899"/>
    </source>
</evidence>
<feature type="region of interest" description="Disordered" evidence="20">
    <location>
        <begin position="771"/>
        <end position="793"/>
    </location>
</feature>
<evidence type="ECO:0000256" key="4">
    <source>
        <dbReference type="ARBA" id="ARBA00022553"/>
    </source>
</evidence>
<dbReference type="EMBL" id="SMOL01000401">
    <property type="protein sequence ID" value="KAB2619128.1"/>
    <property type="molecule type" value="Genomic_DNA"/>
</dbReference>
<keyword evidence="4" id="KW-0597">Phosphoprotein</keyword>
<dbReference type="EC" id="2.7.11.1" evidence="19"/>
<dbReference type="GO" id="GO:0106310">
    <property type="term" value="F:protein serine kinase activity"/>
    <property type="evidence" value="ECO:0007669"/>
    <property type="project" value="RHEA"/>
</dbReference>
<comment type="catalytic activity">
    <reaction evidence="18 19">
        <text>L-seryl-[protein] + ATP = O-phospho-L-seryl-[protein] + ADP + H(+)</text>
        <dbReference type="Rhea" id="RHEA:17989"/>
        <dbReference type="Rhea" id="RHEA-COMP:9863"/>
        <dbReference type="Rhea" id="RHEA-COMP:11604"/>
        <dbReference type="ChEBI" id="CHEBI:15378"/>
        <dbReference type="ChEBI" id="CHEBI:29999"/>
        <dbReference type="ChEBI" id="CHEBI:30616"/>
        <dbReference type="ChEBI" id="CHEBI:83421"/>
        <dbReference type="ChEBI" id="CHEBI:456216"/>
        <dbReference type="EC" id="2.7.11.1"/>
    </reaction>
</comment>
<dbReference type="Proteomes" id="UP000327157">
    <property type="component" value="Chromosome 15"/>
</dbReference>
<comment type="catalytic activity">
    <reaction evidence="17 19">
        <text>L-threonyl-[protein] + ATP = O-phospho-L-threonyl-[protein] + ADP + H(+)</text>
        <dbReference type="Rhea" id="RHEA:46608"/>
        <dbReference type="Rhea" id="RHEA-COMP:11060"/>
        <dbReference type="Rhea" id="RHEA-COMP:11605"/>
        <dbReference type="ChEBI" id="CHEBI:15378"/>
        <dbReference type="ChEBI" id="CHEBI:30013"/>
        <dbReference type="ChEBI" id="CHEBI:30616"/>
        <dbReference type="ChEBI" id="CHEBI:61977"/>
        <dbReference type="ChEBI" id="CHEBI:456216"/>
        <dbReference type="EC" id="2.7.11.1"/>
    </reaction>
</comment>
<evidence type="ECO:0000256" key="5">
    <source>
        <dbReference type="ARBA" id="ARBA00022679"/>
    </source>
</evidence>
<sequence>MAMFLPLTIFLISLSSFSSSPSHAKDTLTPADMLTDNQTLVSAGGIFELGFFNETISGYHYLGIWFKADATKVVWVGNRDVALLDSSGVLQIRSGNLLLSDRRLVQVIVNAENVASSPNTTATLLDTGNFVLKEADTGTVIWQSFDVPSDTYLPGMELGLFELNTTQPSYNILVSWASPQNPARGLFTLTMDRINFTKLTVWRGDGRQMDIAFWDGQHLRFIFDNTTENNDYTFRYQTIDEEAAYYTFSNNKKYDLIWFVMSSTGNLDQFFLANGNIWSVSHSLCEDSSGGNTGKCLATLPSMCDRGDDFSVMNGSLPSAFNNGSIYMGTSDCETLCKSNCSCTAFVAVQDGQPVCQLYYQSKKDILKVVDEKGSGIIYIRGGSTSSSDGKNLKFWLAIAVPLAFLLILMPISLCCYLHYGKRLQASRQQEIINSDQVRLFQIGSTDVSPIQYNGAKIANIMELGRQKDQELPLFSFSSIQTATNDFAKANKLGEGGYGPVYKGLLMDGREIAVKRLSEISRQGLEEFKNEVLVICKLQHRNLVTLLGCCIEGEESILIYEYMPNKSLDSFIFDSTKRKLLDWRKRMNIIEGIAQGILYLHKYSRLRIIHRDLKTSNILLDSDMNPKISDFGMARIFTDSDTKGKTSRVVGTFGYMSPEYAMGGLFSEKSDVFSFGVILLEIISGKKNIAFFEADDPLNLLGNAWSLWKEGKSNELMDSTLSGSCSSNEVTRCIQVGLLCVQERAMDRPNMSDVVSMLSNETFALPLPKEPASWSQLSSTDADSSSSRQRYQSTIDVTTSTIHASK</sequence>
<dbReference type="Gene3D" id="3.30.200.20">
    <property type="entry name" value="Phosphorylase Kinase, domain 1"/>
    <property type="match status" value="1"/>
</dbReference>
<keyword evidence="9 19" id="KW-0547">Nucleotide-binding</keyword>
<dbReference type="PROSITE" id="PS50011">
    <property type="entry name" value="PROTEIN_KINASE_DOM"/>
    <property type="match status" value="1"/>
</dbReference>
<organism evidence="26 27">
    <name type="scientific">Pyrus ussuriensis x Pyrus communis</name>
    <dbReference type="NCBI Taxonomy" id="2448454"/>
    <lineage>
        <taxon>Eukaryota</taxon>
        <taxon>Viridiplantae</taxon>
        <taxon>Streptophyta</taxon>
        <taxon>Embryophyta</taxon>
        <taxon>Tracheophyta</taxon>
        <taxon>Spermatophyta</taxon>
        <taxon>Magnoliopsida</taxon>
        <taxon>eudicotyledons</taxon>
        <taxon>Gunneridae</taxon>
        <taxon>Pentapetalae</taxon>
        <taxon>rosids</taxon>
        <taxon>fabids</taxon>
        <taxon>Rosales</taxon>
        <taxon>Rosaceae</taxon>
        <taxon>Amygdaloideae</taxon>
        <taxon>Maleae</taxon>
        <taxon>Pyrus</taxon>
    </lineage>
</organism>
<dbReference type="FunFam" id="1.10.510.10:FF:000060">
    <property type="entry name" value="G-type lectin S-receptor-like serine/threonine-protein kinase"/>
    <property type="match status" value="1"/>
</dbReference>
<evidence type="ECO:0000256" key="13">
    <source>
        <dbReference type="ARBA" id="ARBA00023136"/>
    </source>
</evidence>
<evidence type="ECO:0000256" key="15">
    <source>
        <dbReference type="ARBA" id="ARBA00023170"/>
    </source>
</evidence>
<evidence type="ECO:0000256" key="11">
    <source>
        <dbReference type="ARBA" id="ARBA00022840"/>
    </source>
</evidence>
<reference evidence="26 27" key="1">
    <citation type="submission" date="2019-09" db="EMBL/GenBank/DDBJ databases">
        <authorList>
            <person name="Ou C."/>
        </authorList>
    </citation>
    <scope>NUCLEOTIDE SEQUENCE [LARGE SCALE GENOMIC DNA]</scope>
    <source>
        <strain evidence="26">S2</strain>
        <tissue evidence="26">Leaf</tissue>
    </source>
</reference>
<dbReference type="GO" id="GO:0005886">
    <property type="term" value="C:plasma membrane"/>
    <property type="evidence" value="ECO:0007669"/>
    <property type="project" value="UniProtKB-SubCell"/>
</dbReference>
<keyword evidence="11 19" id="KW-0067">ATP-binding</keyword>
<evidence type="ECO:0000256" key="2">
    <source>
        <dbReference type="ARBA" id="ARBA00022475"/>
    </source>
</evidence>
<reference evidence="26 27" key="3">
    <citation type="submission" date="2019-11" db="EMBL/GenBank/DDBJ databases">
        <title>A de novo genome assembly of a pear dwarfing rootstock.</title>
        <authorList>
            <person name="Wang F."/>
            <person name="Wang J."/>
            <person name="Li S."/>
            <person name="Zhang Y."/>
            <person name="Fang M."/>
            <person name="Ma L."/>
            <person name="Zhao Y."/>
            <person name="Jiang S."/>
        </authorList>
    </citation>
    <scope>NUCLEOTIDE SEQUENCE [LARGE SCALE GENOMIC DNA]</scope>
    <source>
        <strain evidence="26">S2</strain>
        <tissue evidence="26">Leaf</tissue>
    </source>
</reference>
<dbReference type="GO" id="GO:0004674">
    <property type="term" value="F:protein serine/threonine kinase activity"/>
    <property type="evidence" value="ECO:0007669"/>
    <property type="project" value="UniProtKB-KW"/>
</dbReference>
<feature type="domain" description="Bulb-type lectin" evidence="24">
    <location>
        <begin position="25"/>
        <end position="145"/>
    </location>
</feature>
<dbReference type="SUPFAM" id="SSF51110">
    <property type="entry name" value="alpha-D-mannose-specific plant lectins"/>
    <property type="match status" value="1"/>
</dbReference>
<keyword evidence="5 19" id="KW-0808">Transferase</keyword>
<feature type="domain" description="Protein kinase" evidence="23">
    <location>
        <begin position="487"/>
        <end position="763"/>
    </location>
</feature>
<comment type="similarity">
    <text evidence="19">Belongs to the protein kinase superfamily. Ser/Thr protein kinase family.</text>
</comment>
<dbReference type="InterPro" id="IPR008271">
    <property type="entry name" value="Ser/Thr_kinase_AS"/>
</dbReference>
<keyword evidence="6 21" id="KW-0812">Transmembrane</keyword>
<evidence type="ECO:0000256" key="12">
    <source>
        <dbReference type="ARBA" id="ARBA00022989"/>
    </source>
</evidence>
<evidence type="ECO:0000256" key="22">
    <source>
        <dbReference type="SAM" id="SignalP"/>
    </source>
</evidence>
<evidence type="ECO:0000256" key="1">
    <source>
        <dbReference type="ARBA" id="ARBA00004251"/>
    </source>
</evidence>
<feature type="chain" id="PRO_5024346020" description="Receptor-like serine/threonine-protein kinase" evidence="22">
    <location>
        <begin position="25"/>
        <end position="806"/>
    </location>
</feature>
<keyword evidence="8" id="KW-0430">Lectin</keyword>
<evidence type="ECO:0000313" key="26">
    <source>
        <dbReference type="EMBL" id="KAB2619128.1"/>
    </source>
</evidence>
<comment type="caution">
    <text evidence="26">The sequence shown here is derived from an EMBL/GenBank/DDBJ whole genome shotgun (WGS) entry which is preliminary data.</text>
</comment>
<keyword evidence="10 19" id="KW-0418">Kinase</keyword>
<keyword evidence="13 21" id="KW-0472">Membrane</keyword>
<reference evidence="27" key="2">
    <citation type="submission" date="2019-10" db="EMBL/GenBank/DDBJ databases">
        <title>A de novo genome assembly of a pear dwarfing rootstock.</title>
        <authorList>
            <person name="Wang F."/>
            <person name="Wang J."/>
            <person name="Li S."/>
            <person name="Zhang Y."/>
            <person name="Fang M."/>
            <person name="Ma L."/>
            <person name="Zhao Y."/>
            <person name="Jiang S."/>
        </authorList>
    </citation>
    <scope>NUCLEOTIDE SEQUENCE [LARGE SCALE GENOMIC DNA]</scope>
</reference>
<protein>
    <recommendedName>
        <fullName evidence="19">Receptor-like serine/threonine-protein kinase</fullName>
        <ecNumber evidence="19">2.7.11.1</ecNumber>
    </recommendedName>
</protein>
<keyword evidence="16" id="KW-0325">Glycoprotein</keyword>
<dbReference type="InterPro" id="IPR001480">
    <property type="entry name" value="Bulb-type_lectin_dom"/>
</dbReference>
<dbReference type="Pfam" id="PF01453">
    <property type="entry name" value="B_lectin"/>
    <property type="match status" value="1"/>
</dbReference>
<feature type="compositionally biased region" description="Low complexity" evidence="20">
    <location>
        <begin position="773"/>
        <end position="787"/>
    </location>
</feature>
<dbReference type="OrthoDB" id="4062651at2759"/>
<keyword evidence="15 26" id="KW-0675">Receptor</keyword>
<dbReference type="PROSITE" id="PS00108">
    <property type="entry name" value="PROTEIN_KINASE_ST"/>
    <property type="match status" value="1"/>
</dbReference>
<keyword evidence="27" id="KW-1185">Reference proteome</keyword>
<evidence type="ECO:0000256" key="19">
    <source>
        <dbReference type="PIRNR" id="PIRNR000641"/>
    </source>
</evidence>
<evidence type="ECO:0000259" key="25">
    <source>
        <dbReference type="PROSITE" id="PS50948"/>
    </source>
</evidence>
<feature type="domain" description="Apple" evidence="25">
    <location>
        <begin position="304"/>
        <end position="383"/>
    </location>
</feature>
<evidence type="ECO:0000256" key="20">
    <source>
        <dbReference type="SAM" id="MobiDB-lite"/>
    </source>
</evidence>
<dbReference type="FunFam" id="3.30.200.20:FF:000330">
    <property type="entry name" value="G-type lectin S-receptor-like serine/threonine-protein kinase At4g03230"/>
    <property type="match status" value="1"/>
</dbReference>
<keyword evidence="7 22" id="KW-0732">Signal</keyword>
<dbReference type="PROSITE" id="PS50927">
    <property type="entry name" value="BULB_LECTIN"/>
    <property type="match status" value="1"/>
</dbReference>
<keyword evidence="3 19" id="KW-0723">Serine/threonine-protein kinase</keyword>
<evidence type="ECO:0000256" key="16">
    <source>
        <dbReference type="ARBA" id="ARBA00023180"/>
    </source>
</evidence>
<proteinExistence type="inferred from homology"/>
<feature type="signal peptide" evidence="22">
    <location>
        <begin position="1"/>
        <end position="24"/>
    </location>
</feature>
<evidence type="ECO:0000256" key="10">
    <source>
        <dbReference type="ARBA" id="ARBA00022777"/>
    </source>
</evidence>
<dbReference type="InterPro" id="IPR024171">
    <property type="entry name" value="SRK-like_kinase"/>
</dbReference>
<dbReference type="SMART" id="SM00220">
    <property type="entry name" value="S_TKc"/>
    <property type="match status" value="1"/>
</dbReference>
<dbReference type="GO" id="GO:0005524">
    <property type="term" value="F:ATP binding"/>
    <property type="evidence" value="ECO:0007669"/>
    <property type="project" value="UniProtKB-KW"/>
</dbReference>
<dbReference type="CDD" id="cd00028">
    <property type="entry name" value="B_lectin"/>
    <property type="match status" value="1"/>
</dbReference>
<name>A0A5N5GUZ8_9ROSA</name>
<dbReference type="InterPro" id="IPR001245">
    <property type="entry name" value="Ser-Thr/Tyr_kinase_cat_dom"/>
</dbReference>
<evidence type="ECO:0000256" key="18">
    <source>
        <dbReference type="ARBA" id="ARBA00048679"/>
    </source>
</evidence>
<accession>A0A5N5GUZ8</accession>
<keyword evidence="12 21" id="KW-1133">Transmembrane helix</keyword>
<evidence type="ECO:0000256" key="14">
    <source>
        <dbReference type="ARBA" id="ARBA00023157"/>
    </source>
</evidence>
<evidence type="ECO:0000256" key="21">
    <source>
        <dbReference type="SAM" id="Phobius"/>
    </source>
</evidence>
<dbReference type="CDD" id="cd14066">
    <property type="entry name" value="STKc_IRAK"/>
    <property type="match status" value="1"/>
</dbReference>
<dbReference type="SUPFAM" id="SSF56112">
    <property type="entry name" value="Protein kinase-like (PK-like)"/>
    <property type="match status" value="1"/>
</dbReference>
<dbReference type="Gene3D" id="1.10.510.10">
    <property type="entry name" value="Transferase(Phosphotransferase) domain 1"/>
    <property type="match status" value="1"/>
</dbReference>
<feature type="transmembrane region" description="Helical" evidence="21">
    <location>
        <begin position="395"/>
        <end position="420"/>
    </location>
</feature>
<dbReference type="AlphaFoldDB" id="A0A5N5GUZ8"/>
<evidence type="ECO:0000259" key="24">
    <source>
        <dbReference type="PROSITE" id="PS50927"/>
    </source>
</evidence>
<keyword evidence="14" id="KW-1015">Disulfide bond</keyword>
<evidence type="ECO:0000256" key="9">
    <source>
        <dbReference type="ARBA" id="ARBA00022741"/>
    </source>
</evidence>
<dbReference type="Pfam" id="PF07714">
    <property type="entry name" value="PK_Tyr_Ser-Thr"/>
    <property type="match status" value="1"/>
</dbReference>
<dbReference type="Pfam" id="PF08276">
    <property type="entry name" value="PAN_2"/>
    <property type="match status" value="1"/>
</dbReference>
<dbReference type="InterPro" id="IPR000719">
    <property type="entry name" value="Prot_kinase_dom"/>
</dbReference>